<feature type="chain" id="PRO_5002694660" evidence="1">
    <location>
        <begin position="20"/>
        <end position="361"/>
    </location>
</feature>
<dbReference type="STRING" id="313628.LNTAR_16628"/>
<dbReference type="EMBL" id="ABCK01000019">
    <property type="protein sequence ID" value="EDM26191.1"/>
    <property type="molecule type" value="Genomic_DNA"/>
</dbReference>
<gene>
    <name evidence="2" type="ORF">LNTAR_16628</name>
</gene>
<dbReference type="Proteomes" id="UP000004947">
    <property type="component" value="Unassembled WGS sequence"/>
</dbReference>
<proteinExistence type="predicted"/>
<feature type="signal peptide" evidence="1">
    <location>
        <begin position="1"/>
        <end position="19"/>
    </location>
</feature>
<sequence>MKLMSLTLFAMMVCSEMHASDEHKVYEAEKSVDNATQFITRIWRGRGDVIIGHIAKPTDAKVSSRIPFRSDSSFCTPLYFGRKLMFYAHGYQALEAYNLPKPAIPQEKHIINTYDLGHLTFEKAENKDLRDLKSRVILIGNEDQKASLTCALFISNNDYLWQDHGNSADATVQLEIKNKKILSGQSVEFKGLSRIPYFMKMSAPGYISQEFKIDPQANGMIDLKEITLMPAVQYKFSYQARIRQKQGEWIEDKELKTAVVSCDGKAQFKFTSERDGLGNKLSLRLKPTNQGVQASFFYVKQNSFYQLDDNSLSSLWNWDQINTNGLKGMSQVILEDQKLYYFTIEKINGTQIQLLLKPEMM</sequence>
<name>A6DQE0_9BACT</name>
<reference evidence="2 3" key="1">
    <citation type="journal article" date="2010" name="J. Bacteriol.">
        <title>Genome sequence of Lentisphaera araneosa HTCC2155T, the type species of the order Lentisphaerales in the phylum Lentisphaerae.</title>
        <authorList>
            <person name="Thrash J.C."/>
            <person name="Cho J.C."/>
            <person name="Vergin K.L."/>
            <person name="Morris R.M."/>
            <person name="Giovannoni S.J."/>
        </authorList>
    </citation>
    <scope>NUCLEOTIDE SEQUENCE [LARGE SCALE GENOMIC DNA]</scope>
    <source>
        <strain evidence="2 3">HTCC2155</strain>
    </source>
</reference>
<evidence type="ECO:0000313" key="2">
    <source>
        <dbReference type="EMBL" id="EDM26191.1"/>
    </source>
</evidence>
<protein>
    <submittedName>
        <fullName evidence="2">Uncharacterized protein</fullName>
    </submittedName>
</protein>
<evidence type="ECO:0000313" key="3">
    <source>
        <dbReference type="Proteomes" id="UP000004947"/>
    </source>
</evidence>
<dbReference type="AlphaFoldDB" id="A6DQE0"/>
<organism evidence="2 3">
    <name type="scientific">Lentisphaera araneosa HTCC2155</name>
    <dbReference type="NCBI Taxonomy" id="313628"/>
    <lineage>
        <taxon>Bacteria</taxon>
        <taxon>Pseudomonadati</taxon>
        <taxon>Lentisphaerota</taxon>
        <taxon>Lentisphaeria</taxon>
        <taxon>Lentisphaerales</taxon>
        <taxon>Lentisphaeraceae</taxon>
        <taxon>Lentisphaera</taxon>
    </lineage>
</organism>
<accession>A6DQE0</accession>
<evidence type="ECO:0000256" key="1">
    <source>
        <dbReference type="SAM" id="SignalP"/>
    </source>
</evidence>
<dbReference type="RefSeq" id="WP_007280069.1">
    <property type="nucleotide sequence ID" value="NZ_ABCK01000019.1"/>
</dbReference>
<comment type="caution">
    <text evidence="2">The sequence shown here is derived from an EMBL/GenBank/DDBJ whole genome shotgun (WGS) entry which is preliminary data.</text>
</comment>
<keyword evidence="1" id="KW-0732">Signal</keyword>
<keyword evidence="3" id="KW-1185">Reference proteome</keyword>